<accession>A0A0C3SEN5</accession>
<dbReference type="Proteomes" id="UP000053257">
    <property type="component" value="Unassembled WGS sequence"/>
</dbReference>
<protein>
    <submittedName>
        <fullName evidence="1">Uncharacterized protein</fullName>
    </submittedName>
</protein>
<reference evidence="1 2" key="1">
    <citation type="journal article" date="2014" name="PLoS Genet.">
        <title>Analysis of the Phlebiopsis gigantea genome, transcriptome and secretome provides insight into its pioneer colonization strategies of wood.</title>
        <authorList>
            <person name="Hori C."/>
            <person name="Ishida T."/>
            <person name="Igarashi K."/>
            <person name="Samejima M."/>
            <person name="Suzuki H."/>
            <person name="Master E."/>
            <person name="Ferreira P."/>
            <person name="Ruiz-Duenas F.J."/>
            <person name="Held B."/>
            <person name="Canessa P."/>
            <person name="Larrondo L.F."/>
            <person name="Schmoll M."/>
            <person name="Druzhinina I.S."/>
            <person name="Kubicek C.P."/>
            <person name="Gaskell J.A."/>
            <person name="Kersten P."/>
            <person name="St John F."/>
            <person name="Glasner J."/>
            <person name="Sabat G."/>
            <person name="Splinter BonDurant S."/>
            <person name="Syed K."/>
            <person name="Yadav J."/>
            <person name="Mgbeahuruike A.C."/>
            <person name="Kovalchuk A."/>
            <person name="Asiegbu F.O."/>
            <person name="Lackner G."/>
            <person name="Hoffmeister D."/>
            <person name="Rencoret J."/>
            <person name="Gutierrez A."/>
            <person name="Sun H."/>
            <person name="Lindquist E."/>
            <person name="Barry K."/>
            <person name="Riley R."/>
            <person name="Grigoriev I.V."/>
            <person name="Henrissat B."/>
            <person name="Kues U."/>
            <person name="Berka R.M."/>
            <person name="Martinez A.T."/>
            <person name="Covert S.F."/>
            <person name="Blanchette R.A."/>
            <person name="Cullen D."/>
        </authorList>
    </citation>
    <scope>NUCLEOTIDE SEQUENCE [LARGE SCALE GENOMIC DNA]</scope>
    <source>
        <strain evidence="1 2">11061_1 CR5-6</strain>
    </source>
</reference>
<name>A0A0C3SEN5_PHLG1</name>
<evidence type="ECO:0000313" key="2">
    <source>
        <dbReference type="Proteomes" id="UP000053257"/>
    </source>
</evidence>
<organism evidence="1 2">
    <name type="scientific">Phlebiopsis gigantea (strain 11061_1 CR5-6)</name>
    <name type="common">White-rot fungus</name>
    <name type="synonym">Peniophora gigantea</name>
    <dbReference type="NCBI Taxonomy" id="745531"/>
    <lineage>
        <taxon>Eukaryota</taxon>
        <taxon>Fungi</taxon>
        <taxon>Dikarya</taxon>
        <taxon>Basidiomycota</taxon>
        <taxon>Agaricomycotina</taxon>
        <taxon>Agaricomycetes</taxon>
        <taxon>Polyporales</taxon>
        <taxon>Phanerochaetaceae</taxon>
        <taxon>Phlebiopsis</taxon>
    </lineage>
</organism>
<proteinExistence type="predicted"/>
<dbReference type="AlphaFoldDB" id="A0A0C3SEN5"/>
<gene>
    <name evidence="1" type="ORF">PHLGIDRAFT_138835</name>
</gene>
<evidence type="ECO:0000313" key="1">
    <source>
        <dbReference type="EMBL" id="KIP12892.1"/>
    </source>
</evidence>
<dbReference type="HOGENOM" id="CLU_2622845_0_0_1"/>
<keyword evidence="2" id="KW-1185">Reference proteome</keyword>
<sequence length="78" mass="8378">MNETVGCAIIALVLLPSDFSSRSTVLRGLVGSPVTGRVELYMYIYTGMVISSLVSSRRIHTASAVQYIDTNSSYLTSG</sequence>
<dbReference type="EMBL" id="KN840438">
    <property type="protein sequence ID" value="KIP12892.1"/>
    <property type="molecule type" value="Genomic_DNA"/>
</dbReference>